<dbReference type="Gene3D" id="3.30.70.1430">
    <property type="entry name" value="Multidrug efflux transporter AcrB pore domain"/>
    <property type="match status" value="1"/>
</dbReference>
<organism evidence="3 4">
    <name type="scientific">Candidatus Thiomargarita nelsonii</name>
    <dbReference type="NCBI Taxonomy" id="1003181"/>
    <lineage>
        <taxon>Bacteria</taxon>
        <taxon>Pseudomonadati</taxon>
        <taxon>Pseudomonadota</taxon>
        <taxon>Gammaproteobacteria</taxon>
        <taxon>Thiotrichales</taxon>
        <taxon>Thiotrichaceae</taxon>
        <taxon>Thiomargarita</taxon>
    </lineage>
</organism>
<keyword evidence="4" id="KW-1185">Reference proteome</keyword>
<keyword evidence="2" id="KW-1133">Transmembrane helix</keyword>
<dbReference type="GO" id="GO:0042910">
    <property type="term" value="F:xenobiotic transmembrane transporter activity"/>
    <property type="evidence" value="ECO:0007669"/>
    <property type="project" value="TreeGrafter"/>
</dbReference>
<dbReference type="PANTHER" id="PTHR32063">
    <property type="match status" value="1"/>
</dbReference>
<feature type="transmembrane region" description="Helical" evidence="2">
    <location>
        <begin position="386"/>
        <end position="406"/>
    </location>
</feature>
<name>A0A176RU73_9GAMM</name>
<dbReference type="SUPFAM" id="SSF82693">
    <property type="entry name" value="Multidrug efflux transporter AcrB pore domain, PN1, PN2, PC1 and PC2 subdomains"/>
    <property type="match status" value="2"/>
</dbReference>
<dbReference type="SUPFAM" id="SSF82866">
    <property type="entry name" value="Multidrug efflux transporter AcrB transmembrane domain"/>
    <property type="match status" value="1"/>
</dbReference>
<protein>
    <submittedName>
        <fullName evidence="3">Acriflavin resistance protein</fullName>
    </submittedName>
</protein>
<dbReference type="Gene3D" id="3.30.2090.10">
    <property type="entry name" value="Multidrug efflux transporter AcrB TolC docking domain, DN and DC subdomains"/>
    <property type="match status" value="1"/>
</dbReference>
<proteinExistence type="predicted"/>
<feature type="transmembrane region" description="Helical" evidence="2">
    <location>
        <begin position="431"/>
        <end position="455"/>
    </location>
</feature>
<evidence type="ECO:0000313" key="4">
    <source>
        <dbReference type="Proteomes" id="UP000076962"/>
    </source>
</evidence>
<dbReference type="PRINTS" id="PR00702">
    <property type="entry name" value="ACRIFLAVINRP"/>
</dbReference>
<dbReference type="AlphaFoldDB" id="A0A176RU73"/>
<feature type="transmembrane region" description="Helical" evidence="2">
    <location>
        <begin position="360"/>
        <end position="380"/>
    </location>
</feature>
<evidence type="ECO:0000256" key="1">
    <source>
        <dbReference type="SAM" id="MobiDB-lite"/>
    </source>
</evidence>
<dbReference type="InterPro" id="IPR027463">
    <property type="entry name" value="AcrB_DN_DC_subdom"/>
</dbReference>
<dbReference type="Proteomes" id="UP000076962">
    <property type="component" value="Unassembled WGS sequence"/>
</dbReference>
<keyword evidence="2" id="KW-0472">Membrane</keyword>
<feature type="compositionally biased region" description="Low complexity" evidence="1">
    <location>
        <begin position="466"/>
        <end position="487"/>
    </location>
</feature>
<keyword evidence="2" id="KW-0812">Transmembrane</keyword>
<feature type="region of interest" description="Disordered" evidence="1">
    <location>
        <begin position="466"/>
        <end position="494"/>
    </location>
</feature>
<dbReference type="SUPFAM" id="SSF82714">
    <property type="entry name" value="Multidrug efflux transporter AcrB TolC docking domain, DN and DC subdomains"/>
    <property type="match status" value="1"/>
</dbReference>
<gene>
    <name evidence="3" type="ORF">THIOM_005074</name>
</gene>
<accession>A0A176RU73</accession>
<reference evidence="3 4" key="1">
    <citation type="submission" date="2016-05" db="EMBL/GenBank/DDBJ databases">
        <title>Single-cell genome of chain-forming Candidatus Thiomargarita nelsonii and comparison to other large sulfur-oxidizing bacteria.</title>
        <authorList>
            <person name="Winkel M."/>
            <person name="Salman V."/>
            <person name="Woyke T."/>
            <person name="Schulz-Vogt H."/>
            <person name="Richter M."/>
            <person name="Flood B."/>
            <person name="Bailey J."/>
            <person name="Amann R."/>
            <person name="Mussmann M."/>
        </authorList>
    </citation>
    <scope>NUCLEOTIDE SEQUENCE [LARGE SCALE GENOMIC DNA]</scope>
    <source>
        <strain evidence="3 4">THI036</strain>
    </source>
</reference>
<evidence type="ECO:0000313" key="3">
    <source>
        <dbReference type="EMBL" id="OAD19299.1"/>
    </source>
</evidence>
<comment type="caution">
    <text evidence="3">The sequence shown here is derived from an EMBL/GenBank/DDBJ whole genome shotgun (WGS) entry which is preliminary data.</text>
</comment>
<dbReference type="Gene3D" id="1.20.1640.10">
    <property type="entry name" value="Multidrug efflux transporter AcrB transmembrane domain"/>
    <property type="match status" value="1"/>
</dbReference>
<dbReference type="GO" id="GO:0005886">
    <property type="term" value="C:plasma membrane"/>
    <property type="evidence" value="ECO:0007669"/>
    <property type="project" value="TreeGrafter"/>
</dbReference>
<dbReference type="EMBL" id="LUTY01002859">
    <property type="protein sequence ID" value="OAD19299.1"/>
    <property type="molecule type" value="Genomic_DNA"/>
</dbReference>
<sequence length="546" mass="60918">MFHYLFVNRTLAIVLALLLAGVGMMAYQAMIKESLPDLDIPQALVVTVWVGASPEMVEKEVTVPLEQRLKALKGLKRYRSGSMDSLSIVAVEFRADSAEAMQQLREAVSTAEAEFPKKVQKPRIEKISVKDIPIATYTLYGDLAAAELGLAAKRLSRKLDRLAGIKKVEIMGARQEIVQVRLMPERLQSLGISPAQVEAKLREAGRDVPWGRFEHAHWPYTLKLAGAFRDLGVIRDLPVARRGERAIRLAEVAQVSRALEREYSRAAISTAGNEFKPVVTLFLYKLPGRDTLALVEQTQRLMAEARHSADWIDGLEYRLASDEAAMIQDQLSQSFNNGWQATLVVFIVLFLLLSWREAMVAALAVPVTFLGTLAILWALGHSFNELVIIGLILALGLLVDDFILMMEGMHEGIFVRGLSFPKAAWRTVRHYALPSFSGSVTTILVFLPLAFIGGVDGKFIRLIPSSPRRPSSARGSRSWRNGSSASHSQHHSDDHRWFDPACFIRSGLDAFVRCRHQRRIGFYPDVCAIHARYLFIGNAGHRKNLT</sequence>
<dbReference type="PANTHER" id="PTHR32063:SF0">
    <property type="entry name" value="SWARMING MOTILITY PROTEIN SWRC"/>
    <property type="match status" value="1"/>
</dbReference>
<dbReference type="Pfam" id="PF00873">
    <property type="entry name" value="ACR_tran"/>
    <property type="match status" value="1"/>
</dbReference>
<evidence type="ECO:0000256" key="2">
    <source>
        <dbReference type="SAM" id="Phobius"/>
    </source>
</evidence>
<dbReference type="Gene3D" id="3.30.70.1320">
    <property type="entry name" value="Multidrug efflux transporter AcrB pore domain like"/>
    <property type="match status" value="1"/>
</dbReference>
<dbReference type="InterPro" id="IPR001036">
    <property type="entry name" value="Acrflvin-R"/>
</dbReference>